<dbReference type="InterPro" id="IPR009000">
    <property type="entry name" value="Transl_B-barrel_sf"/>
</dbReference>
<sequence>MADVRIHEIATELGYTSKEIIEKAQEMGLKKIKAANSAVTVEEAEAIYNYVQTGELPKKSKPKTTKKVEKEEIVEEPKKTPSKEKSKPKTQEKKESVKKEPAKEEPIKEKEVVKAKQEPKKQSDEEVKEVIKAEEKPKTDEVEVGSKVEEKAEKEPEVKPQVAEEKTQKEEEQKPVSLQEEIIKQEPKVEPKVVKNESLAASSLHKRRGIVIVKKRKDIVAQELAKSQPAKKQANEKINVGLEAIFSSAEANLKKKKKEKKITPVSKKDSAQKIELLDNRDLSSNTIIDDDEGMVVLPDLTNKPIQVENRPQTKKPLNIYKTSQNNTFGNQEGGISRGSRKKRKRVIRSEESENIVAIDIPKEIRVYEFADKLKKQPSEIISKLFMLGMMTTKNDFLDEDAIEILADEFKVEVNIIDEAVEFDYVKAYDDNEKDDKDIIERVPVITIMGHVDHGKTSLLDYIRSSRVASGEAGGITQHVGAYMVEKNGKKITFIDTPGHEAFTSMRARGAEVTDIVIIVVAADDGVKPQTKEAVNHAKAAKVPFIIAINKMDKETANPDLVKTGLSELGVMPTEWGGDYEFVPISAKTGAGIDELLEIVLLQADILELKANPKKAAKATIVESSLQKGRGPVATVIVQNGTLKVGDTVVAGVAYGKIRALTDDKGKTLKDIKPGECGVIIGLSEVPEAGETLISVGSDKEAREYAHKIYEHQRQKELSKSTKVSLEELSAKIAEGELKSLPVIIKADVQGSLEAIKSSLEKLRNDEIKVDIIHSGVGGITQNDVGLASASENCVILGFNIRPTGEVKEKAKERGVEIKTYNVIYNLIDDVKSILGGLMSPIISEIEIGQAEIRQVIVVPRIGQIAGCMVTDGSISRGAKIRVIRDGVVTFEGNISSLKRFKDDAKEVAKGYECGVGIEGYNDMRVGDYIESYKEKEEAAVL</sequence>
<dbReference type="SUPFAM" id="SSF50447">
    <property type="entry name" value="Translation proteins"/>
    <property type="match status" value="2"/>
</dbReference>
<dbReference type="GO" id="GO:0003743">
    <property type="term" value="F:translation initiation factor activity"/>
    <property type="evidence" value="ECO:0007669"/>
    <property type="project" value="UniProtKB-UniRule"/>
</dbReference>
<keyword evidence="16" id="KW-1185">Reference proteome</keyword>
<dbReference type="InterPro" id="IPR000795">
    <property type="entry name" value="T_Tr_GTP-bd_dom"/>
</dbReference>
<dbReference type="AlphaFoldDB" id="A0A128EMG1"/>
<dbReference type="HAMAP" id="MF_00100_B">
    <property type="entry name" value="IF_2_B"/>
    <property type="match status" value="1"/>
</dbReference>
<dbReference type="PANTHER" id="PTHR43381:SF5">
    <property type="entry name" value="TR-TYPE G DOMAIN-CONTAINING PROTEIN"/>
    <property type="match status" value="1"/>
</dbReference>
<feature type="compositionally biased region" description="Basic and acidic residues" evidence="13">
    <location>
        <begin position="66"/>
        <end position="174"/>
    </location>
</feature>
<dbReference type="InterPro" id="IPR044145">
    <property type="entry name" value="IF2_II"/>
</dbReference>
<accession>A0A128EMG1</accession>
<dbReference type="NCBIfam" id="TIGR00487">
    <property type="entry name" value="IF-2"/>
    <property type="match status" value="1"/>
</dbReference>
<dbReference type="Gene3D" id="3.40.50.300">
    <property type="entry name" value="P-loop containing nucleotide triphosphate hydrolases"/>
    <property type="match status" value="1"/>
</dbReference>
<dbReference type="InterPro" id="IPR000178">
    <property type="entry name" value="TF_IF2_bacterial-like"/>
</dbReference>
<evidence type="ECO:0000256" key="8">
    <source>
        <dbReference type="ARBA" id="ARBA00023134"/>
    </source>
</evidence>
<dbReference type="SUPFAM" id="SSF52156">
    <property type="entry name" value="Initiation factor IF2/eIF5b, domain 3"/>
    <property type="match status" value="1"/>
</dbReference>
<evidence type="ECO:0000256" key="13">
    <source>
        <dbReference type="SAM" id="MobiDB-lite"/>
    </source>
</evidence>
<evidence type="ECO:0000259" key="14">
    <source>
        <dbReference type="PROSITE" id="PS51722"/>
    </source>
</evidence>
<dbReference type="InterPro" id="IPR005225">
    <property type="entry name" value="Small_GTP-bd"/>
</dbReference>
<dbReference type="GO" id="GO:0005829">
    <property type="term" value="C:cytosol"/>
    <property type="evidence" value="ECO:0007669"/>
    <property type="project" value="TreeGrafter"/>
</dbReference>
<dbReference type="InterPro" id="IPR015760">
    <property type="entry name" value="TIF_IF2"/>
</dbReference>
<feature type="region of interest" description="Disordered" evidence="13">
    <location>
        <begin position="51"/>
        <end position="183"/>
    </location>
</feature>
<dbReference type="InterPro" id="IPR006847">
    <property type="entry name" value="IF2_N"/>
</dbReference>
<dbReference type="InterPro" id="IPR027417">
    <property type="entry name" value="P-loop_NTPase"/>
</dbReference>
<dbReference type="NCBIfam" id="TIGR00231">
    <property type="entry name" value="small_GTP"/>
    <property type="match status" value="1"/>
</dbReference>
<evidence type="ECO:0000256" key="1">
    <source>
        <dbReference type="ARBA" id="ARBA00004496"/>
    </source>
</evidence>
<dbReference type="Pfam" id="PF04760">
    <property type="entry name" value="IF2_N"/>
    <property type="match status" value="2"/>
</dbReference>
<proteinExistence type="inferred from homology"/>
<evidence type="ECO:0000256" key="6">
    <source>
        <dbReference type="ARBA" id="ARBA00022741"/>
    </source>
</evidence>
<gene>
    <name evidence="10 15" type="primary">infB</name>
    <name evidence="15" type="ORF">ERS672216_01907</name>
</gene>
<evidence type="ECO:0000313" key="16">
    <source>
        <dbReference type="Proteomes" id="UP000069632"/>
    </source>
</evidence>
<evidence type="ECO:0000256" key="11">
    <source>
        <dbReference type="RuleBase" id="RU000644"/>
    </source>
</evidence>
<keyword evidence="4 10" id="KW-0963">Cytoplasm</keyword>
<evidence type="ECO:0000256" key="2">
    <source>
        <dbReference type="ARBA" id="ARBA00007733"/>
    </source>
</evidence>
<dbReference type="Pfam" id="PF11987">
    <property type="entry name" value="IF-2"/>
    <property type="match status" value="1"/>
</dbReference>
<dbReference type="GO" id="GO:0005525">
    <property type="term" value="F:GTP binding"/>
    <property type="evidence" value="ECO:0007669"/>
    <property type="project" value="UniProtKB-KW"/>
</dbReference>
<dbReference type="CDD" id="cd03692">
    <property type="entry name" value="mtIF2_IVc"/>
    <property type="match status" value="1"/>
</dbReference>
<dbReference type="FunFam" id="2.40.30.10:FF:000054">
    <property type="entry name" value="Translation initiation factor IF-2"/>
    <property type="match status" value="1"/>
</dbReference>
<feature type="binding site" evidence="10">
    <location>
        <begin position="495"/>
        <end position="499"/>
    </location>
    <ligand>
        <name>GTP</name>
        <dbReference type="ChEBI" id="CHEBI:37565"/>
    </ligand>
</feature>
<dbReference type="PROSITE" id="PS01176">
    <property type="entry name" value="IF2"/>
    <property type="match status" value="1"/>
</dbReference>
<dbReference type="OrthoDB" id="9811804at2"/>
<dbReference type="EMBL" id="FIZP01000021">
    <property type="protein sequence ID" value="CZE49423.1"/>
    <property type="molecule type" value="Genomic_DNA"/>
</dbReference>
<dbReference type="Pfam" id="PF03144">
    <property type="entry name" value="GTP_EFTU_D2"/>
    <property type="match status" value="1"/>
</dbReference>
<dbReference type="FunFam" id="3.40.50.300:FF:000019">
    <property type="entry name" value="Translation initiation factor IF-2"/>
    <property type="match status" value="1"/>
</dbReference>
<evidence type="ECO:0000256" key="5">
    <source>
        <dbReference type="ARBA" id="ARBA00022540"/>
    </source>
</evidence>
<dbReference type="InterPro" id="IPR053905">
    <property type="entry name" value="EF-G-like_DII"/>
</dbReference>
<reference evidence="15 16" key="1">
    <citation type="submission" date="2016-02" db="EMBL/GenBank/DDBJ databases">
        <authorList>
            <consortium name="Pathogen Informatics"/>
        </authorList>
    </citation>
    <scope>NUCLEOTIDE SEQUENCE [LARGE SCALE GENOMIC DNA]</scope>
    <source>
        <strain evidence="15 16">RC20</strain>
    </source>
</reference>
<evidence type="ECO:0000256" key="4">
    <source>
        <dbReference type="ARBA" id="ARBA00022490"/>
    </source>
</evidence>
<name>A0A128EMG1_9BACT</name>
<keyword evidence="8 10" id="KW-0342">GTP-binding</keyword>
<feature type="binding site" evidence="10">
    <location>
        <begin position="549"/>
        <end position="552"/>
    </location>
    <ligand>
        <name>GTP</name>
        <dbReference type="ChEBI" id="CHEBI:37565"/>
    </ligand>
</feature>
<dbReference type="PANTHER" id="PTHR43381">
    <property type="entry name" value="TRANSLATION INITIATION FACTOR IF-2-RELATED"/>
    <property type="match status" value="1"/>
</dbReference>
<dbReference type="FunFam" id="3.40.50.10050:FF:000001">
    <property type="entry name" value="Translation initiation factor IF-2"/>
    <property type="match status" value="1"/>
</dbReference>
<organism evidence="15 16">
    <name type="scientific">Campylobacter geochelonis</name>
    <dbReference type="NCBI Taxonomy" id="1780362"/>
    <lineage>
        <taxon>Bacteria</taxon>
        <taxon>Pseudomonadati</taxon>
        <taxon>Campylobacterota</taxon>
        <taxon>Epsilonproteobacteria</taxon>
        <taxon>Campylobacterales</taxon>
        <taxon>Campylobacteraceae</taxon>
        <taxon>Campylobacter</taxon>
    </lineage>
</organism>
<comment type="similarity">
    <text evidence="2 10 11">Belongs to the TRAFAC class translation factor GTPase superfamily. Classic translation factor GTPase family. IF-2 subfamily.</text>
</comment>
<feature type="binding site" evidence="10">
    <location>
        <begin position="449"/>
        <end position="456"/>
    </location>
    <ligand>
        <name>GTP</name>
        <dbReference type="ChEBI" id="CHEBI:37565"/>
    </ligand>
</feature>
<protein>
    <recommendedName>
        <fullName evidence="3 10">Translation initiation factor IF-2</fullName>
    </recommendedName>
</protein>
<keyword evidence="5 10" id="KW-0396">Initiation factor</keyword>
<dbReference type="GO" id="GO:0003924">
    <property type="term" value="F:GTPase activity"/>
    <property type="evidence" value="ECO:0007669"/>
    <property type="project" value="UniProtKB-UniRule"/>
</dbReference>
<keyword evidence="7 10" id="KW-0648">Protein biosynthesis</keyword>
<dbReference type="InterPro" id="IPR023115">
    <property type="entry name" value="TIF_IF2_dom3"/>
</dbReference>
<keyword evidence="6 10" id="KW-0547">Nucleotide-binding</keyword>
<evidence type="ECO:0000313" key="15">
    <source>
        <dbReference type="EMBL" id="CZE49423.1"/>
    </source>
</evidence>
<feature type="region of interest" description="G-domain" evidence="10">
    <location>
        <begin position="443"/>
        <end position="591"/>
    </location>
</feature>
<dbReference type="Pfam" id="PF22042">
    <property type="entry name" value="EF-G_D2"/>
    <property type="match status" value="1"/>
</dbReference>
<feature type="domain" description="Tr-type G" evidence="14">
    <location>
        <begin position="440"/>
        <end position="607"/>
    </location>
</feature>
<dbReference type="Proteomes" id="UP000069632">
    <property type="component" value="Unassembled WGS sequence"/>
</dbReference>
<dbReference type="CDD" id="cd01887">
    <property type="entry name" value="IF2_eIF5B"/>
    <property type="match status" value="1"/>
</dbReference>
<dbReference type="InterPro" id="IPR036925">
    <property type="entry name" value="TIF_IF2_dom3_sf"/>
</dbReference>
<dbReference type="Gene3D" id="2.40.30.10">
    <property type="entry name" value="Translation factors"/>
    <property type="match status" value="2"/>
</dbReference>
<evidence type="ECO:0000256" key="7">
    <source>
        <dbReference type="ARBA" id="ARBA00022917"/>
    </source>
</evidence>
<dbReference type="Gene3D" id="1.10.10.2480">
    <property type="match status" value="1"/>
</dbReference>
<dbReference type="RefSeq" id="WP_075540604.1">
    <property type="nucleotide sequence ID" value="NZ_CP053844.1"/>
</dbReference>
<dbReference type="SUPFAM" id="SSF52540">
    <property type="entry name" value="P-loop containing nucleoside triphosphate hydrolases"/>
    <property type="match status" value="1"/>
</dbReference>
<dbReference type="InterPro" id="IPR004161">
    <property type="entry name" value="EFTu-like_2"/>
</dbReference>
<evidence type="ECO:0000256" key="12">
    <source>
        <dbReference type="RuleBase" id="RU000645"/>
    </source>
</evidence>
<dbReference type="FunFam" id="2.40.30.10:FF:000008">
    <property type="entry name" value="Translation initiation factor IF-2"/>
    <property type="match status" value="1"/>
</dbReference>
<comment type="function">
    <text evidence="9 10 11">One of the essential components for the initiation of protein synthesis. Protects formylmethionyl-tRNA from spontaneous hydrolysis and promotes its binding to the 30S ribosomal subunits. Also involved in the hydrolysis of GTP during the formation of the 70S ribosomal complex.</text>
</comment>
<comment type="subcellular location">
    <subcellularLocation>
        <location evidence="1 10 12">Cytoplasm</location>
    </subcellularLocation>
</comment>
<evidence type="ECO:0000256" key="9">
    <source>
        <dbReference type="ARBA" id="ARBA00025162"/>
    </source>
</evidence>
<evidence type="ECO:0000256" key="3">
    <source>
        <dbReference type="ARBA" id="ARBA00020675"/>
    </source>
</evidence>
<evidence type="ECO:0000256" key="10">
    <source>
        <dbReference type="HAMAP-Rule" id="MF_00100"/>
    </source>
</evidence>
<dbReference type="PROSITE" id="PS51722">
    <property type="entry name" value="G_TR_2"/>
    <property type="match status" value="1"/>
</dbReference>
<dbReference type="CDD" id="cd03702">
    <property type="entry name" value="IF2_mtIF2_II"/>
    <property type="match status" value="1"/>
</dbReference>
<dbReference type="Gene3D" id="3.40.50.10050">
    <property type="entry name" value="Translation initiation factor IF- 2, domain 3"/>
    <property type="match status" value="1"/>
</dbReference>
<dbReference type="Pfam" id="PF00009">
    <property type="entry name" value="GTP_EFTU"/>
    <property type="match status" value="1"/>
</dbReference>